<proteinExistence type="predicted"/>
<dbReference type="AlphaFoldDB" id="A0A955LFW2"/>
<sequence length="59" mass="7073">MHISEEKIEQFQELYLEQLGKEISKEEAYQQGVKLVRLVKILVQPKQLYDHERNTNDTN</sequence>
<evidence type="ECO:0000313" key="1">
    <source>
        <dbReference type="EMBL" id="MCA9389809.1"/>
    </source>
</evidence>
<protein>
    <submittedName>
        <fullName evidence="1">Uncharacterized protein</fullName>
    </submittedName>
</protein>
<evidence type="ECO:0000313" key="2">
    <source>
        <dbReference type="Proteomes" id="UP000701698"/>
    </source>
</evidence>
<dbReference type="EMBL" id="JAGQKX010000003">
    <property type="protein sequence ID" value="MCA9389809.1"/>
    <property type="molecule type" value="Genomic_DNA"/>
</dbReference>
<organism evidence="1 2">
    <name type="scientific">candidate division WWE3 bacterium</name>
    <dbReference type="NCBI Taxonomy" id="2053526"/>
    <lineage>
        <taxon>Bacteria</taxon>
        <taxon>Katanobacteria</taxon>
    </lineage>
</organism>
<reference evidence="1" key="2">
    <citation type="journal article" date="2021" name="Microbiome">
        <title>Successional dynamics and alternative stable states in a saline activated sludge microbial community over 9 years.</title>
        <authorList>
            <person name="Wang Y."/>
            <person name="Ye J."/>
            <person name="Ju F."/>
            <person name="Liu L."/>
            <person name="Boyd J.A."/>
            <person name="Deng Y."/>
            <person name="Parks D.H."/>
            <person name="Jiang X."/>
            <person name="Yin X."/>
            <person name="Woodcroft B.J."/>
            <person name="Tyson G.W."/>
            <person name="Hugenholtz P."/>
            <person name="Polz M.F."/>
            <person name="Zhang T."/>
        </authorList>
    </citation>
    <scope>NUCLEOTIDE SEQUENCE</scope>
    <source>
        <strain evidence="1">HKST-UBA01</strain>
    </source>
</reference>
<accession>A0A955LFW2</accession>
<comment type="caution">
    <text evidence="1">The sequence shown here is derived from an EMBL/GenBank/DDBJ whole genome shotgun (WGS) entry which is preliminary data.</text>
</comment>
<name>A0A955LFW2_UNCKA</name>
<gene>
    <name evidence="1" type="ORF">KC571_00205</name>
</gene>
<dbReference type="Proteomes" id="UP000701698">
    <property type="component" value="Unassembled WGS sequence"/>
</dbReference>
<reference evidence="1" key="1">
    <citation type="submission" date="2020-04" db="EMBL/GenBank/DDBJ databases">
        <authorList>
            <person name="Zhang T."/>
        </authorList>
    </citation>
    <scope>NUCLEOTIDE SEQUENCE</scope>
    <source>
        <strain evidence="1">HKST-UBA01</strain>
    </source>
</reference>